<accession>A0A4Q9YTS3</accession>
<organism evidence="1 2">
    <name type="scientific">Flavobacterium silvisoli</name>
    <dbReference type="NCBI Taxonomy" id="2529433"/>
    <lineage>
        <taxon>Bacteria</taxon>
        <taxon>Pseudomonadati</taxon>
        <taxon>Bacteroidota</taxon>
        <taxon>Flavobacteriia</taxon>
        <taxon>Flavobacteriales</taxon>
        <taxon>Flavobacteriaceae</taxon>
        <taxon>Flavobacterium</taxon>
    </lineage>
</organism>
<dbReference type="AlphaFoldDB" id="A0A4Q9YTS3"/>
<dbReference type="Pfam" id="PF13585">
    <property type="entry name" value="CHU_C"/>
    <property type="match status" value="1"/>
</dbReference>
<evidence type="ECO:0000313" key="1">
    <source>
        <dbReference type="EMBL" id="TBX64658.1"/>
    </source>
</evidence>
<protein>
    <submittedName>
        <fullName evidence="1">Gliding motility-associated C-terminal domain-containing protein</fullName>
    </submittedName>
</protein>
<evidence type="ECO:0000313" key="2">
    <source>
        <dbReference type="Proteomes" id="UP000293300"/>
    </source>
</evidence>
<proteinExistence type="predicted"/>
<gene>
    <name evidence="1" type="ORF">EZL74_12915</name>
</gene>
<dbReference type="InterPro" id="IPR026341">
    <property type="entry name" value="T9SS_type_B"/>
</dbReference>
<comment type="caution">
    <text evidence="1">The sequence shown here is derived from an EMBL/GenBank/DDBJ whole genome shotgun (WGS) entry which is preliminary data.</text>
</comment>
<dbReference type="Proteomes" id="UP000293300">
    <property type="component" value="Unassembled WGS sequence"/>
</dbReference>
<name>A0A4Q9YTS3_9FLAO</name>
<dbReference type="RefSeq" id="WP_131477085.1">
    <property type="nucleotide sequence ID" value="NZ_SJPE01000024.1"/>
</dbReference>
<dbReference type="OrthoDB" id="599464at2"/>
<dbReference type="NCBIfam" id="TIGR04131">
    <property type="entry name" value="Bac_Flav_CTERM"/>
    <property type="match status" value="1"/>
</dbReference>
<reference evidence="1 2" key="1">
    <citation type="submission" date="2019-02" db="EMBL/GenBank/DDBJ databases">
        <title>Flavobacterium sp. RD-2-33 isolated from forest soil.</title>
        <authorList>
            <person name="Chaudhary D.K."/>
        </authorList>
    </citation>
    <scope>NUCLEOTIDE SEQUENCE [LARGE SCALE GENOMIC DNA]</scope>
    <source>
        <strain evidence="1 2">RD-2-33</strain>
    </source>
</reference>
<sequence length="224" mass="24928">TYTITRTWTASDACGNVTVVTQTVDVTIEVQVGDEITSPDEICNDKTTLWDLNSYLSNTIPTNGTWTNVDNVGVLNGSLFNAFNVAEGNHKFIYTYDNGSPCPQSITVIMPVKLCGIVAGCDDVKVHNAFTPNGDGINEYFNIEFIDQPCHQPNSVEIYNRWGVLVYETKNYDNNTRKFTGVSEGRSTISKSDELPTGTYFYILQYSDGNGNTITESKYLYLTR</sequence>
<dbReference type="EMBL" id="SJPE01000024">
    <property type="protein sequence ID" value="TBX64658.1"/>
    <property type="molecule type" value="Genomic_DNA"/>
</dbReference>
<feature type="non-terminal residue" evidence="1">
    <location>
        <position position="1"/>
    </location>
</feature>
<keyword evidence="2" id="KW-1185">Reference proteome</keyword>